<evidence type="ECO:0000256" key="6">
    <source>
        <dbReference type="PIRSR" id="PIRSR627057-1"/>
    </source>
</evidence>
<keyword evidence="3 8" id="KW-0378">Hydrolase</keyword>
<dbReference type="PANTHER" id="PTHR10120">
    <property type="entry name" value="CAAX PRENYL PROTEASE 1"/>
    <property type="match status" value="1"/>
</dbReference>
<dbReference type="Gene3D" id="3.30.2010.10">
    <property type="entry name" value="Metalloproteases ('zincins'), catalytic domain"/>
    <property type="match status" value="1"/>
</dbReference>
<evidence type="ECO:0000256" key="2">
    <source>
        <dbReference type="ARBA" id="ARBA00022723"/>
    </source>
</evidence>
<dbReference type="InterPro" id="IPR032456">
    <property type="entry name" value="Peptidase_M48_N"/>
</dbReference>
<dbReference type="Pfam" id="PF16491">
    <property type="entry name" value="Peptidase_M48_N"/>
    <property type="match status" value="1"/>
</dbReference>
<evidence type="ECO:0000256" key="5">
    <source>
        <dbReference type="ARBA" id="ARBA00023049"/>
    </source>
</evidence>
<feature type="binding site" evidence="7">
    <location>
        <position position="277"/>
    </location>
    <ligand>
        <name>Zn(2+)</name>
        <dbReference type="ChEBI" id="CHEBI:29105"/>
        <note>catalytic</note>
    </ligand>
</feature>
<dbReference type="Proteomes" id="UP000642748">
    <property type="component" value="Unassembled WGS sequence"/>
</dbReference>
<keyword evidence="4 7" id="KW-0862">Zinc</keyword>
<accession>A0A8J3QZ33</accession>
<dbReference type="GO" id="GO:0071586">
    <property type="term" value="P:CAAX-box protein processing"/>
    <property type="evidence" value="ECO:0007669"/>
    <property type="project" value="InterPro"/>
</dbReference>
<organism evidence="12 13">
    <name type="scientific">Rugosimonospora africana</name>
    <dbReference type="NCBI Taxonomy" id="556532"/>
    <lineage>
        <taxon>Bacteria</taxon>
        <taxon>Bacillati</taxon>
        <taxon>Actinomycetota</taxon>
        <taxon>Actinomycetes</taxon>
        <taxon>Micromonosporales</taxon>
        <taxon>Micromonosporaceae</taxon>
        <taxon>Rugosimonospora</taxon>
    </lineage>
</organism>
<evidence type="ECO:0000313" key="13">
    <source>
        <dbReference type="Proteomes" id="UP000642748"/>
    </source>
</evidence>
<sequence>MSPRTAALVVLAVLIVAAGVAALSLVPWRAAPAPRADQLDALRQLPPDEVARGRAFRSDLRPATYASMGVGLVAAVVLGLTPLGARIVALFGGNWAVRAAVGGLAVVLISSLVTLPFSMWRKVVLTRYGLSTQGWGGWAVDQLKGYGIGAVLGGLALLAFYAVARYAPDWWWAWSAAGAAGLTVLLSFVFPVLFEPIFNKFTPMAEGQLRTDLMTLAADDRVPVRDVLVADASRRTRAVNAYVSGFGATRRIVVYDTLIDRADPAEVRSVVAHELGHAKRRDVVTGTVLGALGTAIAVVVVYLLDSWHGLLRLAGVTSVAEPRSVALLLAVAALAGLATGPAQSLVSRRVEARADTHALTLTRDPATFIATHARLFATNLADPDPNRIEHLLFASHPSTVERIAAARAYARDAGLRHDPAAAGPPEGAG</sequence>
<evidence type="ECO:0000256" key="3">
    <source>
        <dbReference type="ARBA" id="ARBA00022801"/>
    </source>
</evidence>
<feature type="transmembrane region" description="Helical" evidence="9">
    <location>
        <begin position="324"/>
        <end position="346"/>
    </location>
</feature>
<evidence type="ECO:0000256" key="9">
    <source>
        <dbReference type="SAM" id="Phobius"/>
    </source>
</evidence>
<proteinExistence type="inferred from homology"/>
<reference evidence="12" key="1">
    <citation type="submission" date="2021-01" db="EMBL/GenBank/DDBJ databases">
        <title>Whole genome shotgun sequence of Rugosimonospora africana NBRC 104875.</title>
        <authorList>
            <person name="Komaki H."/>
            <person name="Tamura T."/>
        </authorList>
    </citation>
    <scope>NUCLEOTIDE SEQUENCE</scope>
    <source>
        <strain evidence="12">NBRC 104875</strain>
    </source>
</reference>
<dbReference type="RefSeq" id="WP_203922205.1">
    <property type="nucleotide sequence ID" value="NZ_BONZ01000070.1"/>
</dbReference>
<dbReference type="GO" id="GO:0046872">
    <property type="term" value="F:metal ion binding"/>
    <property type="evidence" value="ECO:0007669"/>
    <property type="project" value="UniProtKB-KW"/>
</dbReference>
<feature type="transmembrane region" description="Helical" evidence="9">
    <location>
        <begin position="6"/>
        <end position="26"/>
    </location>
</feature>
<feature type="domain" description="CAAX prenyl protease 1 N-terminal" evidence="11">
    <location>
        <begin position="76"/>
        <end position="200"/>
    </location>
</feature>
<dbReference type="InterPro" id="IPR001915">
    <property type="entry name" value="Peptidase_M48"/>
</dbReference>
<evidence type="ECO:0000259" key="10">
    <source>
        <dbReference type="Pfam" id="PF01435"/>
    </source>
</evidence>
<dbReference type="EMBL" id="BONZ01000070">
    <property type="protein sequence ID" value="GIH18707.1"/>
    <property type="molecule type" value="Genomic_DNA"/>
</dbReference>
<dbReference type="Pfam" id="PF01435">
    <property type="entry name" value="Peptidase_M48"/>
    <property type="match status" value="1"/>
</dbReference>
<feature type="active site" evidence="6">
    <location>
        <position position="274"/>
    </location>
</feature>
<keyword evidence="9" id="KW-0812">Transmembrane</keyword>
<protein>
    <submittedName>
        <fullName evidence="12">Ste24 endopeptidase</fullName>
    </submittedName>
</protein>
<dbReference type="GO" id="GO:0004222">
    <property type="term" value="F:metalloendopeptidase activity"/>
    <property type="evidence" value="ECO:0007669"/>
    <property type="project" value="InterPro"/>
</dbReference>
<dbReference type="AlphaFoldDB" id="A0A8J3QZ33"/>
<feature type="transmembrane region" description="Helical" evidence="9">
    <location>
        <begin position="62"/>
        <end position="83"/>
    </location>
</feature>
<feature type="transmembrane region" description="Helical" evidence="9">
    <location>
        <begin position="95"/>
        <end position="117"/>
    </location>
</feature>
<comment type="caution">
    <text evidence="12">The sequence shown here is derived from an EMBL/GenBank/DDBJ whole genome shotgun (WGS) entry which is preliminary data.</text>
</comment>
<name>A0A8J3QZ33_9ACTN</name>
<evidence type="ECO:0000313" key="12">
    <source>
        <dbReference type="EMBL" id="GIH18707.1"/>
    </source>
</evidence>
<evidence type="ECO:0000256" key="7">
    <source>
        <dbReference type="PIRSR" id="PIRSR627057-2"/>
    </source>
</evidence>
<gene>
    <name evidence="12" type="ORF">Raf01_68790</name>
</gene>
<feature type="transmembrane region" description="Helical" evidence="9">
    <location>
        <begin position="145"/>
        <end position="164"/>
    </location>
</feature>
<feature type="domain" description="Peptidase M48" evidence="10">
    <location>
        <begin position="206"/>
        <end position="409"/>
    </location>
</feature>
<evidence type="ECO:0000256" key="8">
    <source>
        <dbReference type="RuleBase" id="RU003983"/>
    </source>
</evidence>
<feature type="transmembrane region" description="Helical" evidence="9">
    <location>
        <begin position="170"/>
        <end position="194"/>
    </location>
</feature>
<evidence type="ECO:0000256" key="1">
    <source>
        <dbReference type="ARBA" id="ARBA00022670"/>
    </source>
</evidence>
<keyword evidence="2 7" id="KW-0479">Metal-binding</keyword>
<feature type="binding site" evidence="7">
    <location>
        <position position="273"/>
    </location>
    <ligand>
        <name>Zn(2+)</name>
        <dbReference type="ChEBI" id="CHEBI:29105"/>
        <note>catalytic</note>
    </ligand>
</feature>
<dbReference type="CDD" id="cd07343">
    <property type="entry name" value="M48A_Zmpste24p_like"/>
    <property type="match status" value="1"/>
</dbReference>
<keyword evidence="1 8" id="KW-0645">Protease</keyword>
<dbReference type="InterPro" id="IPR027057">
    <property type="entry name" value="CAXX_Prtase_1"/>
</dbReference>
<feature type="transmembrane region" description="Helical" evidence="9">
    <location>
        <begin position="283"/>
        <end position="304"/>
    </location>
</feature>
<keyword evidence="5 8" id="KW-0482">Metalloprotease</keyword>
<evidence type="ECO:0000259" key="11">
    <source>
        <dbReference type="Pfam" id="PF16491"/>
    </source>
</evidence>
<keyword evidence="9" id="KW-0472">Membrane</keyword>
<feature type="binding site" evidence="7">
    <location>
        <position position="351"/>
    </location>
    <ligand>
        <name>Zn(2+)</name>
        <dbReference type="ChEBI" id="CHEBI:29105"/>
        <note>catalytic</note>
    </ligand>
</feature>
<evidence type="ECO:0000256" key="4">
    <source>
        <dbReference type="ARBA" id="ARBA00022833"/>
    </source>
</evidence>
<comment type="cofactor">
    <cofactor evidence="7 8">
        <name>Zn(2+)</name>
        <dbReference type="ChEBI" id="CHEBI:29105"/>
    </cofactor>
    <text evidence="7 8">Binds 1 zinc ion per subunit.</text>
</comment>
<keyword evidence="9" id="KW-1133">Transmembrane helix</keyword>
<feature type="active site" description="Proton donor" evidence="6">
    <location>
        <position position="355"/>
    </location>
</feature>
<keyword evidence="13" id="KW-1185">Reference proteome</keyword>
<comment type="similarity">
    <text evidence="8">Belongs to the peptidase M48 family.</text>
</comment>